<protein>
    <submittedName>
        <fullName evidence="1">Uncharacterized protein</fullName>
    </submittedName>
</protein>
<comment type="caution">
    <text evidence="1">The sequence shown here is derived from an EMBL/GenBank/DDBJ whole genome shotgun (WGS) entry which is preliminary data.</text>
</comment>
<keyword evidence="2" id="KW-1185">Reference proteome</keyword>
<proteinExistence type="predicted"/>
<evidence type="ECO:0000313" key="1">
    <source>
        <dbReference type="EMBL" id="KAL2864132.1"/>
    </source>
</evidence>
<name>A0ABR4LL85_9EURO</name>
<dbReference type="Proteomes" id="UP001610432">
    <property type="component" value="Unassembled WGS sequence"/>
</dbReference>
<reference evidence="1 2" key="1">
    <citation type="submission" date="2024-07" db="EMBL/GenBank/DDBJ databases">
        <title>Section-level genome sequencing and comparative genomics of Aspergillus sections Usti and Cavernicolus.</title>
        <authorList>
            <consortium name="Lawrence Berkeley National Laboratory"/>
            <person name="Nybo J.L."/>
            <person name="Vesth T.C."/>
            <person name="Theobald S."/>
            <person name="Frisvad J.C."/>
            <person name="Larsen T.O."/>
            <person name="Kjaerboelling I."/>
            <person name="Rothschild-Mancinelli K."/>
            <person name="Lyhne E.K."/>
            <person name="Kogle M.E."/>
            <person name="Barry K."/>
            <person name="Clum A."/>
            <person name="Na H."/>
            <person name="Ledsgaard L."/>
            <person name="Lin J."/>
            <person name="Lipzen A."/>
            <person name="Kuo A."/>
            <person name="Riley R."/>
            <person name="Mondo S."/>
            <person name="Labutti K."/>
            <person name="Haridas S."/>
            <person name="Pangalinan J."/>
            <person name="Salamov A.A."/>
            <person name="Simmons B.A."/>
            <person name="Magnuson J.K."/>
            <person name="Chen J."/>
            <person name="Drula E."/>
            <person name="Henrissat B."/>
            <person name="Wiebenga A."/>
            <person name="Lubbers R.J."/>
            <person name="Gomes A.C."/>
            <person name="Macurrencykelacurrency M.R."/>
            <person name="Stajich J."/>
            <person name="Grigoriev I.V."/>
            <person name="Mortensen U.H."/>
            <person name="De Vries R.P."/>
            <person name="Baker S.E."/>
            <person name="Andersen M.R."/>
        </authorList>
    </citation>
    <scope>NUCLEOTIDE SEQUENCE [LARGE SCALE GENOMIC DNA]</scope>
    <source>
        <strain evidence="1 2">CBS 449.75</strain>
    </source>
</reference>
<dbReference type="RefSeq" id="XP_070883111.1">
    <property type="nucleotide sequence ID" value="XM_071031510.1"/>
</dbReference>
<dbReference type="EMBL" id="JBFXLQ010000044">
    <property type="protein sequence ID" value="KAL2864132.1"/>
    <property type="molecule type" value="Genomic_DNA"/>
</dbReference>
<dbReference type="GeneID" id="98146582"/>
<accession>A0ABR4LL85</accession>
<organism evidence="1 2">
    <name type="scientific">Aspergillus lucknowensis</name>
    <dbReference type="NCBI Taxonomy" id="176173"/>
    <lineage>
        <taxon>Eukaryota</taxon>
        <taxon>Fungi</taxon>
        <taxon>Dikarya</taxon>
        <taxon>Ascomycota</taxon>
        <taxon>Pezizomycotina</taxon>
        <taxon>Eurotiomycetes</taxon>
        <taxon>Eurotiomycetidae</taxon>
        <taxon>Eurotiales</taxon>
        <taxon>Aspergillaceae</taxon>
        <taxon>Aspergillus</taxon>
        <taxon>Aspergillus subgen. Nidulantes</taxon>
    </lineage>
</organism>
<evidence type="ECO:0000313" key="2">
    <source>
        <dbReference type="Proteomes" id="UP001610432"/>
    </source>
</evidence>
<gene>
    <name evidence="1" type="ORF">BJX67DRAFT_374133</name>
</gene>
<sequence length="439" mass="50536">MAKQFTSLIDLIGVIQSCKATLAHAQQVKTLVRSTRTPSSQDIMELSSLRRETTTLTRITKTFSNAAEEYIIMYILLLAGPGILVQKMLPYFTNKLRSITCNMLNNSSNNSNTLQEILEICYSQALHTSGTLHSNNYFIPLGKASLKWPYNPDFESKDYYKHKDCLAINNSYTKAFCIRFWVQALSECPNRPTLFYPPANHLPYYCLADVPRYLFRAFDQESSGRSDYNIIASAESISTTSWHSRINLLSRTGEEITRMLYNADNLIRYQHRCDPANIEICMINTRKFPRGFCLENSYYDNREYLLQGLLHHTRRSRMVLLAQLIQAGLYDLYPEFADPAASSSWTKHIRSLCLGWAVDMARACFKSFDTLDVALLLLLFKNRKLQALVTKENFPRVQECGRNSYDISPVEMLKNQDRLNALRWLTTDSQLLEGLFKCL</sequence>